<protein>
    <submittedName>
        <fullName evidence="3">Uncharacterized protein</fullName>
    </submittedName>
</protein>
<dbReference type="RefSeq" id="WP_243902532.1">
    <property type="nucleotide sequence ID" value="NZ_CAWQFN010000371.1"/>
</dbReference>
<dbReference type="Proteomes" id="UP000667802">
    <property type="component" value="Unassembled WGS sequence"/>
</dbReference>
<keyword evidence="1" id="KW-0175">Coiled coil</keyword>
<evidence type="ECO:0000256" key="1">
    <source>
        <dbReference type="SAM" id="Coils"/>
    </source>
</evidence>
<evidence type="ECO:0000313" key="3">
    <source>
        <dbReference type="EMBL" id="MDR9895449.1"/>
    </source>
</evidence>
<gene>
    <name evidence="3" type="ORF">G7B40_012845</name>
</gene>
<sequence>MEVNSEKKLDKELSDEINEAQKSAYFFLKNIDDNEKNKSKIKKIFDMYNKYINLLQQEIRLINEHKIKQAMEFVSQQVDPTFLMLNNEINSLSNFYENQKQKAVEISNIEITIVLFLGSGIIGGLFLVYNRFVFNKNQQLEKTLNELKETQSQLIQTEKNG</sequence>
<reference evidence="4" key="1">
    <citation type="journal article" date="2021" name="Science">
        <title>Hunting the eagle killer: A cyanobacterial neurotoxin causes vacuolar myelinopathy.</title>
        <authorList>
            <person name="Breinlinger S."/>
            <person name="Phillips T.J."/>
            <person name="Haram B.N."/>
            <person name="Mares J."/>
            <person name="Martinez Yerena J.A."/>
            <person name="Hrouzek P."/>
            <person name="Sobotka R."/>
            <person name="Henderson W.M."/>
            <person name="Schmieder P."/>
            <person name="Williams S.M."/>
            <person name="Lauderdale J.D."/>
            <person name="Wilde H.D."/>
            <person name="Gerrin W."/>
            <person name="Kust A."/>
            <person name="Washington J.W."/>
            <person name="Wagner C."/>
            <person name="Geier B."/>
            <person name="Liebeke M."/>
            <person name="Enke H."/>
            <person name="Niedermeyer T.H.J."/>
            <person name="Wilde S.B."/>
        </authorList>
    </citation>
    <scope>NUCLEOTIDE SEQUENCE [LARGE SCALE GENOMIC DNA]</scope>
    <source>
        <strain evidence="4">Thurmond2011</strain>
    </source>
</reference>
<keyword evidence="2" id="KW-0812">Transmembrane</keyword>
<feature type="coiled-coil region" evidence="1">
    <location>
        <begin position="130"/>
        <end position="160"/>
    </location>
</feature>
<proteinExistence type="predicted"/>
<dbReference type="EMBL" id="JAALHA020000005">
    <property type="protein sequence ID" value="MDR9895449.1"/>
    <property type="molecule type" value="Genomic_DNA"/>
</dbReference>
<keyword evidence="2" id="KW-0472">Membrane</keyword>
<dbReference type="AlphaFoldDB" id="A0AAP5I808"/>
<evidence type="ECO:0000256" key="2">
    <source>
        <dbReference type="SAM" id="Phobius"/>
    </source>
</evidence>
<keyword evidence="2" id="KW-1133">Transmembrane helix</keyword>
<name>A0AAP5I808_9CYAN</name>
<keyword evidence="4" id="KW-1185">Reference proteome</keyword>
<organism evidence="3 4">
    <name type="scientific">Aetokthonos hydrillicola Thurmond2011</name>
    <dbReference type="NCBI Taxonomy" id="2712845"/>
    <lineage>
        <taxon>Bacteria</taxon>
        <taxon>Bacillati</taxon>
        <taxon>Cyanobacteriota</taxon>
        <taxon>Cyanophyceae</taxon>
        <taxon>Nostocales</taxon>
        <taxon>Hapalosiphonaceae</taxon>
        <taxon>Aetokthonos</taxon>
    </lineage>
</organism>
<evidence type="ECO:0000313" key="4">
    <source>
        <dbReference type="Proteomes" id="UP000667802"/>
    </source>
</evidence>
<comment type="caution">
    <text evidence="3">The sequence shown here is derived from an EMBL/GenBank/DDBJ whole genome shotgun (WGS) entry which is preliminary data.</text>
</comment>
<accession>A0AAP5I808</accession>
<feature type="transmembrane region" description="Helical" evidence="2">
    <location>
        <begin position="109"/>
        <end position="129"/>
    </location>
</feature>